<evidence type="ECO:0000313" key="7">
    <source>
        <dbReference type="Proteomes" id="UP001479436"/>
    </source>
</evidence>
<organism evidence="6 7">
    <name type="scientific">Basidiobolus ranarum</name>
    <dbReference type="NCBI Taxonomy" id="34480"/>
    <lineage>
        <taxon>Eukaryota</taxon>
        <taxon>Fungi</taxon>
        <taxon>Fungi incertae sedis</taxon>
        <taxon>Zoopagomycota</taxon>
        <taxon>Entomophthoromycotina</taxon>
        <taxon>Basidiobolomycetes</taxon>
        <taxon>Basidiobolales</taxon>
        <taxon>Basidiobolaceae</taxon>
        <taxon>Basidiobolus</taxon>
    </lineage>
</organism>
<evidence type="ECO:0000256" key="5">
    <source>
        <dbReference type="SAM" id="Phobius"/>
    </source>
</evidence>
<gene>
    <name evidence="6" type="primary">MGST3_2</name>
    <name evidence="6" type="ORF">K7432_015467</name>
</gene>
<reference evidence="6 7" key="1">
    <citation type="submission" date="2023-04" db="EMBL/GenBank/DDBJ databases">
        <title>Genome of Basidiobolus ranarum AG-B5.</title>
        <authorList>
            <person name="Stajich J.E."/>
            <person name="Carter-House D."/>
            <person name="Gryganskyi A."/>
        </authorList>
    </citation>
    <scope>NUCLEOTIDE SEQUENCE [LARGE SCALE GENOMIC DNA]</scope>
    <source>
        <strain evidence="6 7">AG-B5</strain>
    </source>
</reference>
<keyword evidence="6" id="KW-0808">Transferase</keyword>
<keyword evidence="4 5" id="KW-0472">Membrane</keyword>
<dbReference type="InterPro" id="IPR023352">
    <property type="entry name" value="MAPEG-like_dom_sf"/>
</dbReference>
<evidence type="ECO:0000256" key="4">
    <source>
        <dbReference type="ARBA" id="ARBA00023136"/>
    </source>
</evidence>
<dbReference type="EC" id="2.5.1.18" evidence="6"/>
<feature type="transmembrane region" description="Helical" evidence="5">
    <location>
        <begin position="12"/>
        <end position="33"/>
    </location>
</feature>
<dbReference type="EMBL" id="JASJQH010002113">
    <property type="protein sequence ID" value="KAK9760468.1"/>
    <property type="molecule type" value="Genomic_DNA"/>
</dbReference>
<sequence>MSIVISADFAWSVLAAASMGIQLVVLGAGVGAARKKYKVDYPDMGCGRYAAKLSDEDWVAFNNVQRSHQNYVEQISSAQVFVLLTGLFQPKLAGLLGFTYIVGRQIYAAGYRSKGPKGRLAGAATLNLSLLSMFLTIAYNSVKLLL</sequence>
<evidence type="ECO:0000256" key="3">
    <source>
        <dbReference type="ARBA" id="ARBA00022989"/>
    </source>
</evidence>
<evidence type="ECO:0000256" key="2">
    <source>
        <dbReference type="ARBA" id="ARBA00022692"/>
    </source>
</evidence>
<comment type="caution">
    <text evidence="6">The sequence shown here is derived from an EMBL/GenBank/DDBJ whole genome shotgun (WGS) entry which is preliminary data.</text>
</comment>
<dbReference type="GO" id="GO:0004364">
    <property type="term" value="F:glutathione transferase activity"/>
    <property type="evidence" value="ECO:0007669"/>
    <property type="project" value="UniProtKB-EC"/>
</dbReference>
<dbReference type="SUPFAM" id="SSF161084">
    <property type="entry name" value="MAPEG domain-like"/>
    <property type="match status" value="1"/>
</dbReference>
<keyword evidence="7" id="KW-1185">Reference proteome</keyword>
<name>A0ABR2WG41_9FUNG</name>
<proteinExistence type="predicted"/>
<dbReference type="PANTHER" id="PTHR10250">
    <property type="entry name" value="MICROSOMAL GLUTATHIONE S-TRANSFERASE"/>
    <property type="match status" value="1"/>
</dbReference>
<dbReference type="PANTHER" id="PTHR10250:SF26">
    <property type="entry name" value="GLUTATHIONE S-TRANSFERASE 3, MITOCHONDRIAL"/>
    <property type="match status" value="1"/>
</dbReference>
<keyword evidence="2 5" id="KW-0812">Transmembrane</keyword>
<keyword evidence="3 5" id="KW-1133">Transmembrane helix</keyword>
<comment type="subcellular location">
    <subcellularLocation>
        <location evidence="1">Membrane</location>
        <topology evidence="1">Multi-pass membrane protein</topology>
    </subcellularLocation>
</comment>
<dbReference type="InterPro" id="IPR050997">
    <property type="entry name" value="MAPEG"/>
</dbReference>
<evidence type="ECO:0000313" key="6">
    <source>
        <dbReference type="EMBL" id="KAK9760468.1"/>
    </source>
</evidence>
<feature type="transmembrane region" description="Helical" evidence="5">
    <location>
        <begin position="120"/>
        <end position="139"/>
    </location>
</feature>
<dbReference type="Pfam" id="PF01124">
    <property type="entry name" value="MAPEG"/>
    <property type="match status" value="1"/>
</dbReference>
<protein>
    <submittedName>
        <fullName evidence="6">Microsomal glutathione S-transferase 3</fullName>
        <ecNumber evidence="6">2.5.1.18</ecNumber>
    </submittedName>
</protein>
<dbReference type="Gene3D" id="1.20.120.550">
    <property type="entry name" value="Membrane associated eicosanoid/glutathione metabolism-like domain"/>
    <property type="match status" value="1"/>
</dbReference>
<dbReference type="Proteomes" id="UP001479436">
    <property type="component" value="Unassembled WGS sequence"/>
</dbReference>
<dbReference type="InterPro" id="IPR001129">
    <property type="entry name" value="Membr-assoc_MAPEG"/>
</dbReference>
<accession>A0ABR2WG41</accession>
<evidence type="ECO:0000256" key="1">
    <source>
        <dbReference type="ARBA" id="ARBA00004141"/>
    </source>
</evidence>